<dbReference type="AlphaFoldDB" id="B2T7H7"/>
<dbReference type="KEGG" id="bpy:Bphyt_3871"/>
<protein>
    <submittedName>
        <fullName evidence="1">Uncharacterized protein</fullName>
    </submittedName>
</protein>
<sequence>MNLYLNLDGVLHPNQVAHLPGRAPELKIEGHRVLEHAHLLTEVLAGHEGVGIVLNTWWTFYLGLDACVEMLPVPLGRRVIDATLEHASRYDGVPSRPIETERHIARQGKCCFIVLDHNDARYHVKMLPHLLLLDPDEGLGALAARRRLATRLTRNVLD</sequence>
<dbReference type="RefSeq" id="WP_012434778.1">
    <property type="nucleotide sequence ID" value="NC_010681.1"/>
</dbReference>
<reference evidence="1 2" key="1">
    <citation type="journal article" date="2011" name="J. Bacteriol.">
        <title>Complete genome sequence of the plant growth-promoting endophyte Burkholderia phytofirmans strain PsJN.</title>
        <authorList>
            <person name="Weilharter A."/>
            <person name="Mitter B."/>
            <person name="Shin M.V."/>
            <person name="Chain P.S."/>
            <person name="Nowak J."/>
            <person name="Sessitsch A."/>
        </authorList>
    </citation>
    <scope>NUCLEOTIDE SEQUENCE [LARGE SCALE GENOMIC DNA]</scope>
    <source>
        <strain evidence="2">DSM 17436 / LMG 22146 / PsJN</strain>
    </source>
</reference>
<evidence type="ECO:0000313" key="1">
    <source>
        <dbReference type="EMBL" id="ACD18258.1"/>
    </source>
</evidence>
<proteinExistence type="predicted"/>
<dbReference type="Pfam" id="PF18143">
    <property type="entry name" value="HAD_SAK_2"/>
    <property type="match status" value="1"/>
</dbReference>
<name>B2T7H7_PARPJ</name>
<dbReference type="HOGENOM" id="CLU_105444_0_0_4"/>
<dbReference type="OrthoDB" id="8773450at2"/>
<evidence type="ECO:0000313" key="2">
    <source>
        <dbReference type="Proteomes" id="UP000001739"/>
    </source>
</evidence>
<dbReference type="EMBL" id="CP001052">
    <property type="protein sequence ID" value="ACD18258.1"/>
    <property type="molecule type" value="Genomic_DNA"/>
</dbReference>
<organism evidence="1 2">
    <name type="scientific">Paraburkholderia phytofirmans (strain DSM 17436 / LMG 22146 / PsJN)</name>
    <name type="common">Burkholderia phytofirmans</name>
    <dbReference type="NCBI Taxonomy" id="398527"/>
    <lineage>
        <taxon>Bacteria</taxon>
        <taxon>Pseudomonadati</taxon>
        <taxon>Pseudomonadota</taxon>
        <taxon>Betaproteobacteria</taxon>
        <taxon>Burkholderiales</taxon>
        <taxon>Burkholderiaceae</taxon>
        <taxon>Paraburkholderia</taxon>
    </lineage>
</organism>
<gene>
    <name evidence="1" type="ordered locus">Bphyt_3871</name>
</gene>
<dbReference type="eggNOG" id="ENOG5030X0E">
    <property type="taxonomic scope" value="Bacteria"/>
</dbReference>
<accession>B2T7H7</accession>
<dbReference type="Proteomes" id="UP000001739">
    <property type="component" value="Chromosome 1"/>
</dbReference>
<dbReference type="STRING" id="398527.Bphyt_3871"/>